<sequence>MALFEFIAFSLVGTVVFFVWMAATLLFVGKGDLDVSKYRYGDIDKIKTLETDDKVQKKIAQKLKLRDKALANIKSPLSATSMETVNKNKYGLPEGQIPSKTWIVLDLGKRPTEKDYNYSQDREGNIPNWSLAFTLNGSSNHNGVDVNINLKDLQEIGLHTYTNVQWNCVTGWTYSNISFQGVPFAGLIDFVEKRFRQNYDNSQNFQNSSVKDENNEAKLWDPDWRYLYQTSPEGYSVPVFREDTADAFLCVYFKTDGDENYRLVDFEHGGIRFVFPSLFGWKSCKWVTKVDLAVEYKKGFWERIGCHARGRVKYNERWAPQASKFWKFLAGSNSTFLSVFGQSIGTFVMQKSGFYLGFCVDTIKYVFKLKND</sequence>
<dbReference type="Gene3D" id="3.90.420.10">
    <property type="entry name" value="Oxidoreductase, molybdopterin-binding domain"/>
    <property type="match status" value="1"/>
</dbReference>
<keyword evidence="1" id="KW-0812">Transmembrane</keyword>
<reference evidence="2" key="1">
    <citation type="submission" date="2021-01" db="EMBL/GenBank/DDBJ databases">
        <authorList>
            <person name="Corre E."/>
            <person name="Pelletier E."/>
            <person name="Niang G."/>
            <person name="Scheremetjew M."/>
            <person name="Finn R."/>
            <person name="Kale V."/>
            <person name="Holt S."/>
            <person name="Cochrane G."/>
            <person name="Meng A."/>
            <person name="Brown T."/>
            <person name="Cohen L."/>
        </authorList>
    </citation>
    <scope>NUCLEOTIDE SEQUENCE</scope>
    <source>
        <strain evidence="2">GSBS06</strain>
    </source>
</reference>
<proteinExistence type="predicted"/>
<dbReference type="EMBL" id="HBIN01014646">
    <property type="protein sequence ID" value="CAE0440958.1"/>
    <property type="molecule type" value="Transcribed_RNA"/>
</dbReference>
<keyword evidence="1" id="KW-1133">Transmembrane helix</keyword>
<dbReference type="InterPro" id="IPR036374">
    <property type="entry name" value="OxRdtase_Mopterin-bd_sf"/>
</dbReference>
<evidence type="ECO:0000256" key="1">
    <source>
        <dbReference type="SAM" id="Phobius"/>
    </source>
</evidence>
<dbReference type="SUPFAM" id="SSF56524">
    <property type="entry name" value="Oxidoreductase molybdopterin-binding domain"/>
    <property type="match status" value="1"/>
</dbReference>
<gene>
    <name evidence="2" type="ORF">ASTO00021_LOCUS11090</name>
</gene>
<name>A0A7S3PJ36_9STRA</name>
<keyword evidence="1" id="KW-0472">Membrane</keyword>
<feature type="transmembrane region" description="Helical" evidence="1">
    <location>
        <begin position="6"/>
        <end position="29"/>
    </location>
</feature>
<protein>
    <recommendedName>
        <fullName evidence="3">Oxidoreductase molybdopterin-binding domain-containing protein</fullName>
    </recommendedName>
</protein>
<organism evidence="2">
    <name type="scientific">Aplanochytrium stocchinoi</name>
    <dbReference type="NCBI Taxonomy" id="215587"/>
    <lineage>
        <taxon>Eukaryota</taxon>
        <taxon>Sar</taxon>
        <taxon>Stramenopiles</taxon>
        <taxon>Bigyra</taxon>
        <taxon>Labyrinthulomycetes</taxon>
        <taxon>Thraustochytrida</taxon>
        <taxon>Thraustochytriidae</taxon>
        <taxon>Aplanochytrium</taxon>
    </lineage>
</organism>
<accession>A0A7S3PJ36</accession>
<dbReference type="AlphaFoldDB" id="A0A7S3PJ36"/>
<evidence type="ECO:0008006" key="3">
    <source>
        <dbReference type="Google" id="ProtNLM"/>
    </source>
</evidence>
<evidence type="ECO:0000313" key="2">
    <source>
        <dbReference type="EMBL" id="CAE0440958.1"/>
    </source>
</evidence>